<comment type="caution">
    <text evidence="1">The sequence shown here is derived from an EMBL/GenBank/DDBJ whole genome shotgun (WGS) entry which is preliminary data.</text>
</comment>
<dbReference type="Proteomes" id="UP000823775">
    <property type="component" value="Unassembled WGS sequence"/>
</dbReference>
<reference evidence="1 2" key="1">
    <citation type="journal article" date="2021" name="BMC Genomics">
        <title>Datura genome reveals duplications of psychoactive alkaloid biosynthetic genes and high mutation rate following tissue culture.</title>
        <authorList>
            <person name="Rajewski A."/>
            <person name="Carter-House D."/>
            <person name="Stajich J."/>
            <person name="Litt A."/>
        </authorList>
    </citation>
    <scope>NUCLEOTIDE SEQUENCE [LARGE SCALE GENOMIC DNA]</scope>
    <source>
        <strain evidence="1">AR-01</strain>
    </source>
</reference>
<sequence>MDSEKNEIMFWVKNKGITFKAGKGHLFPIDVGNICVASIIENEMRRVENEAKASPKLKKAKSKWVNQYLYGSKGRKLVNGRSNVHTISWLNSPSFGPSFMLNHESAWVAEEILEFGRCKIVRLCNGPVARGRLAALSSVPWSLDFPNLPHSSEVSRQPRGTELNLRISLRAMEEGIPAQFQFQCISALVPCHRANSSR</sequence>
<evidence type="ECO:0000313" key="1">
    <source>
        <dbReference type="EMBL" id="MCE5165655.1"/>
    </source>
</evidence>
<accession>A0ABS8Y4R0</accession>
<proteinExistence type="predicted"/>
<gene>
    <name evidence="1" type="ORF">HAX54_011355</name>
</gene>
<evidence type="ECO:0000313" key="2">
    <source>
        <dbReference type="Proteomes" id="UP000823775"/>
    </source>
</evidence>
<organism evidence="1 2">
    <name type="scientific">Datura stramonium</name>
    <name type="common">Jimsonweed</name>
    <name type="synonym">Common thornapple</name>
    <dbReference type="NCBI Taxonomy" id="4076"/>
    <lineage>
        <taxon>Eukaryota</taxon>
        <taxon>Viridiplantae</taxon>
        <taxon>Streptophyta</taxon>
        <taxon>Embryophyta</taxon>
        <taxon>Tracheophyta</taxon>
        <taxon>Spermatophyta</taxon>
        <taxon>Magnoliopsida</taxon>
        <taxon>eudicotyledons</taxon>
        <taxon>Gunneridae</taxon>
        <taxon>Pentapetalae</taxon>
        <taxon>asterids</taxon>
        <taxon>lamiids</taxon>
        <taxon>Solanales</taxon>
        <taxon>Solanaceae</taxon>
        <taxon>Solanoideae</taxon>
        <taxon>Datureae</taxon>
        <taxon>Datura</taxon>
    </lineage>
</organism>
<protein>
    <submittedName>
        <fullName evidence="1">Uncharacterized protein</fullName>
    </submittedName>
</protein>
<dbReference type="EMBL" id="JACEIK010016416">
    <property type="protein sequence ID" value="MCE5165655.1"/>
    <property type="molecule type" value="Genomic_DNA"/>
</dbReference>
<name>A0ABS8Y4R0_DATST</name>
<keyword evidence="2" id="KW-1185">Reference proteome</keyword>